<dbReference type="EMBL" id="JANBPW010001881">
    <property type="protein sequence ID" value="KAJ1942766.1"/>
    <property type="molecule type" value="Genomic_DNA"/>
</dbReference>
<accession>A0ACC1J9B8</accession>
<organism evidence="1 2">
    <name type="scientific">Linderina macrospora</name>
    <dbReference type="NCBI Taxonomy" id="4868"/>
    <lineage>
        <taxon>Eukaryota</taxon>
        <taxon>Fungi</taxon>
        <taxon>Fungi incertae sedis</taxon>
        <taxon>Zoopagomycota</taxon>
        <taxon>Kickxellomycotina</taxon>
        <taxon>Kickxellomycetes</taxon>
        <taxon>Kickxellales</taxon>
        <taxon>Kickxellaceae</taxon>
        <taxon>Linderina</taxon>
    </lineage>
</organism>
<name>A0ACC1J9B8_9FUNG</name>
<dbReference type="Proteomes" id="UP001150603">
    <property type="component" value="Unassembled WGS sequence"/>
</dbReference>
<reference evidence="1" key="1">
    <citation type="submission" date="2022-07" db="EMBL/GenBank/DDBJ databases">
        <title>Phylogenomic reconstructions and comparative analyses of Kickxellomycotina fungi.</title>
        <authorList>
            <person name="Reynolds N.K."/>
            <person name="Stajich J.E."/>
            <person name="Barry K."/>
            <person name="Grigoriev I.V."/>
            <person name="Crous P."/>
            <person name="Smith M.E."/>
        </authorList>
    </citation>
    <scope>NUCLEOTIDE SEQUENCE</scope>
    <source>
        <strain evidence="1">NRRL 5244</strain>
    </source>
</reference>
<sequence length="377" mass="42953">MQSIASVDLDAIKSLSTDEQMMAGSDVTRWPIPAPPIDVIGWPMPLGYKEEQARPARSTNNTNNLYQGIVMQFSDKDAPAGPTPQILEGMKSVPTKIQDFVRATMDKYQVISRNAVDIMMKKEQLPYRRANMVMPLCAYVMRTGPWRSCWIRYGYDPRTDPESYKYQVLDMRTMDAKNSQSVHRRTKHDDERQKGSDAPLNALEAGSFLFDEEAVRHGRSGIYQVMHVTVPQINYLIAYPNGRRRTICEESGWFHFPLVRAIRLVTNNLRKMLIEGKENPVDMLKLKKALVASIKKEDEEVEERGLLEEKMESISTGKQSEKLKNLRDTRVEELMGDLAMAQGEEEQGGDAGSDADEINFYNDATFDDFEIYGEDSD</sequence>
<evidence type="ECO:0000313" key="2">
    <source>
        <dbReference type="Proteomes" id="UP001150603"/>
    </source>
</evidence>
<gene>
    <name evidence="1" type="primary">TFC1</name>
    <name evidence="1" type="ORF">FBU59_003103</name>
</gene>
<evidence type="ECO:0000313" key="1">
    <source>
        <dbReference type="EMBL" id="KAJ1942766.1"/>
    </source>
</evidence>
<keyword evidence="2" id="KW-1185">Reference proteome</keyword>
<comment type="caution">
    <text evidence="1">The sequence shown here is derived from an EMBL/GenBank/DDBJ whole genome shotgun (WGS) entry which is preliminary data.</text>
</comment>
<proteinExistence type="predicted"/>
<protein>
    <submittedName>
        <fullName evidence="1">Tau 95 subunit of transcription factor TFIIIC</fullName>
    </submittedName>
</protein>